<dbReference type="InterPro" id="IPR004027">
    <property type="entry name" value="SEC_C_motif"/>
</dbReference>
<evidence type="ECO:0000313" key="3">
    <source>
        <dbReference type="Proteomes" id="UP000002171"/>
    </source>
</evidence>
<sequence>MSGYFDLIHQKLPSVRSEREVFQELEKLCKSPGFIHVIATVCLREYTFSCDDELSYEHLADHYSSQSLLRTEISLITCLMLKGEQWDKEISVKEINHLLVRTEEVLQDLHASIFKGLGGTETGEYPKGRKWLKEAIFYAGESAYGSQYIDLSKRRYIKDNQWFVKNKNFTIEQAICLYQSIYRLLNSKLNRRFPNRIDQEKLTESVLPLYSFAFSELVEESAEKAETIRAFLKTFTIEGVKAAKQFSNPTDFNPIDAQPIIRCGDHFILLQAASLCAALYEAPFYWLIKDKEYYSAFISNRGAFTEEFAAERLERVFGKERVYRNVTIEKSKKETVDEIDVLVIYGDRAIVLQAKSKRLTLKAKQGDEHALEKDFFQAVQIAYDQAFSCAESLKLNKYRLVTESGEELKLKNQLKEIYPVCVISDHYPSLNSQVDSYLVTRSCQGIQPPYVMDVFFLDIISEFLTSPLHFLNYINLRVNNRQLVVSEKEHAVFAMHLTSGLRHSRSDKDPVLVLGGHSSIPVDIAFLSRREGYPGEETPTGILTRGLDSPIQRLIKSIDVHNVPEGIQLGLFLLQLYPQDQASFDRYYSEMLRRAKDDGRPHDFTLMPENELGMTIHINPWPDEEAYEVLVKHCENRKYKEGKDRWLGLCICPWTEEIKFGVDQDYPWEASQELDDRTRHMKHPKELSNFRTFVRPTRKVGRNDKCYCGSGKKYKICCY</sequence>
<gene>
    <name evidence="2" type="ORF">MED92_03033</name>
</gene>
<protein>
    <submittedName>
        <fullName evidence="2">SecA-related protein</fullName>
    </submittedName>
</protein>
<comment type="caution">
    <text evidence="2">The sequence shown here is derived from an EMBL/GenBank/DDBJ whole genome shotgun (WGS) entry which is preliminary data.</text>
</comment>
<evidence type="ECO:0000313" key="2">
    <source>
        <dbReference type="EMBL" id="EAR61888.1"/>
    </source>
</evidence>
<feature type="domain" description="NERD" evidence="1">
    <location>
        <begin position="301"/>
        <end position="394"/>
    </location>
</feature>
<accession>A0A7U8GT27</accession>
<dbReference type="Pfam" id="PF02810">
    <property type="entry name" value="SEC-C"/>
    <property type="match status" value="1"/>
</dbReference>
<dbReference type="EMBL" id="AAOW01000005">
    <property type="protein sequence ID" value="EAR61888.1"/>
    <property type="molecule type" value="Genomic_DNA"/>
</dbReference>
<dbReference type="SUPFAM" id="SSF103642">
    <property type="entry name" value="Sec-C motif"/>
    <property type="match status" value="1"/>
</dbReference>
<evidence type="ECO:0000259" key="1">
    <source>
        <dbReference type="Pfam" id="PF08378"/>
    </source>
</evidence>
<organism evidence="2 3">
    <name type="scientific">Neptuniibacter caesariensis</name>
    <dbReference type="NCBI Taxonomy" id="207954"/>
    <lineage>
        <taxon>Bacteria</taxon>
        <taxon>Pseudomonadati</taxon>
        <taxon>Pseudomonadota</taxon>
        <taxon>Gammaproteobacteria</taxon>
        <taxon>Oceanospirillales</taxon>
        <taxon>Oceanospirillaceae</taxon>
        <taxon>Neptuniibacter</taxon>
    </lineage>
</organism>
<reference evidence="2 3" key="1">
    <citation type="submission" date="2006-02" db="EMBL/GenBank/DDBJ databases">
        <authorList>
            <person name="Pinhassi J."/>
            <person name="Pedros-Alio C."/>
            <person name="Ferriera S."/>
            <person name="Johnson J."/>
            <person name="Kravitz S."/>
            <person name="Halpern A."/>
            <person name="Remington K."/>
            <person name="Beeson K."/>
            <person name="Tran B."/>
            <person name="Rogers Y.-H."/>
            <person name="Friedman R."/>
            <person name="Venter J.C."/>
        </authorList>
    </citation>
    <scope>NUCLEOTIDE SEQUENCE [LARGE SCALE GENOMIC DNA]</scope>
    <source>
        <strain evidence="2 3">MED92</strain>
    </source>
</reference>
<name>A0A7U8GT27_NEPCE</name>
<proteinExistence type="predicted"/>
<dbReference type="Proteomes" id="UP000002171">
    <property type="component" value="Unassembled WGS sequence"/>
</dbReference>
<keyword evidence="3" id="KW-1185">Reference proteome</keyword>
<dbReference type="AlphaFoldDB" id="A0A7U8GT27"/>
<dbReference type="InterPro" id="IPR011528">
    <property type="entry name" value="NERD"/>
</dbReference>
<dbReference type="Pfam" id="PF08378">
    <property type="entry name" value="NERD"/>
    <property type="match status" value="1"/>
</dbReference>
<dbReference type="Gene3D" id="3.10.450.50">
    <property type="match status" value="1"/>
</dbReference>